<evidence type="ECO:0000256" key="1">
    <source>
        <dbReference type="ARBA" id="ARBA00023002"/>
    </source>
</evidence>
<dbReference type="InterPro" id="IPR036291">
    <property type="entry name" value="NAD(P)-bd_dom_sf"/>
</dbReference>
<dbReference type="SUPFAM" id="SSF50129">
    <property type="entry name" value="GroES-like"/>
    <property type="match status" value="2"/>
</dbReference>
<reference evidence="4" key="1">
    <citation type="journal article" date="2019" name="Int. J. Syst. Evol. Microbiol.">
        <title>The Global Catalogue of Microorganisms (GCM) 10K type strain sequencing project: providing services to taxonomists for standard genome sequencing and annotation.</title>
        <authorList>
            <consortium name="The Broad Institute Genomics Platform"/>
            <consortium name="The Broad Institute Genome Sequencing Center for Infectious Disease"/>
            <person name="Wu L."/>
            <person name="Ma J."/>
        </authorList>
    </citation>
    <scope>NUCLEOTIDE SEQUENCE [LARGE SCALE GENOMIC DNA]</scope>
    <source>
        <strain evidence="4">CGMCC 1.12664</strain>
    </source>
</reference>
<dbReference type="Gene3D" id="3.90.180.10">
    <property type="entry name" value="Medium-chain alcohol dehydrogenases, catalytic domain"/>
    <property type="match status" value="1"/>
</dbReference>
<dbReference type="EMBL" id="BMFJ01000002">
    <property type="protein sequence ID" value="GGE43824.1"/>
    <property type="molecule type" value="Genomic_DNA"/>
</dbReference>
<sequence length="361" mass="38250">MPLGTADRAYNLWCEQEEINMTDTMKRIVLAERPKGSPTDANFRLEESAVPTPGEGEVVVAVKYMSLDPYMRGRMDDGPSYAAPVPVGGTMEAGAVGEVIASNDPKFKPGDHAFGMFGWATHGVAAAKGLRKVNPDDAPIQTSLGVLGMPGFTAWAGMTAYSKMKAGETLVVGAATGPVGSMVGQLAKQAGLRVIGVAGGAEKCRMAVETFGFDACIDHRGKDAKAMREALAAECPDGIDIYFENVGGPTLGGVIPLLNLHARVIICGMIAWYSGESDETGSMPLQKLWRYALVKRITIQGLLQTDHVSRFGDFLREVGPKVASGEIKYAEDVAEGLENAPQAFMGLLKGKNLGKLVVKVG</sequence>
<organism evidence="3 4">
    <name type="scientific">Primorskyibacter flagellatus</name>
    <dbReference type="NCBI Taxonomy" id="1387277"/>
    <lineage>
        <taxon>Bacteria</taxon>
        <taxon>Pseudomonadati</taxon>
        <taxon>Pseudomonadota</taxon>
        <taxon>Alphaproteobacteria</taxon>
        <taxon>Rhodobacterales</taxon>
        <taxon>Roseobacteraceae</taxon>
        <taxon>Primorskyibacter</taxon>
    </lineage>
</organism>
<proteinExistence type="predicted"/>
<gene>
    <name evidence="3" type="ORF">GCM10011360_33850</name>
</gene>
<dbReference type="InterPro" id="IPR013149">
    <property type="entry name" value="ADH-like_C"/>
</dbReference>
<dbReference type="PANTHER" id="PTHR43205:SF7">
    <property type="entry name" value="PROSTAGLANDIN REDUCTASE 1"/>
    <property type="match status" value="1"/>
</dbReference>
<comment type="caution">
    <text evidence="3">The sequence shown here is derived from an EMBL/GenBank/DDBJ whole genome shotgun (WGS) entry which is preliminary data.</text>
</comment>
<keyword evidence="4" id="KW-1185">Reference proteome</keyword>
<dbReference type="Gene3D" id="3.40.50.720">
    <property type="entry name" value="NAD(P)-binding Rossmann-like Domain"/>
    <property type="match status" value="1"/>
</dbReference>
<dbReference type="Pfam" id="PF16884">
    <property type="entry name" value="ADH_N_2"/>
    <property type="match status" value="1"/>
</dbReference>
<feature type="domain" description="Enoyl reductase (ER)" evidence="2">
    <location>
        <begin position="36"/>
        <end position="358"/>
    </location>
</feature>
<evidence type="ECO:0000313" key="4">
    <source>
        <dbReference type="Proteomes" id="UP000612855"/>
    </source>
</evidence>
<dbReference type="InterPro" id="IPR045010">
    <property type="entry name" value="MDR_fam"/>
</dbReference>
<dbReference type="Pfam" id="PF00107">
    <property type="entry name" value="ADH_zinc_N"/>
    <property type="match status" value="1"/>
</dbReference>
<evidence type="ECO:0000259" key="2">
    <source>
        <dbReference type="SMART" id="SM00829"/>
    </source>
</evidence>
<protein>
    <submittedName>
        <fullName evidence="3">NADP-dependent oxidoreductase</fullName>
    </submittedName>
</protein>
<dbReference type="GO" id="GO:0016628">
    <property type="term" value="F:oxidoreductase activity, acting on the CH-CH group of donors, NAD or NADP as acceptor"/>
    <property type="evidence" value="ECO:0007669"/>
    <property type="project" value="InterPro"/>
</dbReference>
<accession>A0A917EI81</accession>
<dbReference type="Proteomes" id="UP000612855">
    <property type="component" value="Unassembled WGS sequence"/>
</dbReference>
<dbReference type="FunFam" id="3.40.50.720:FF:000121">
    <property type="entry name" value="Prostaglandin reductase 2"/>
    <property type="match status" value="1"/>
</dbReference>
<dbReference type="SMART" id="SM00829">
    <property type="entry name" value="PKS_ER"/>
    <property type="match status" value="1"/>
</dbReference>
<dbReference type="PANTHER" id="PTHR43205">
    <property type="entry name" value="PROSTAGLANDIN REDUCTASE"/>
    <property type="match status" value="1"/>
</dbReference>
<keyword evidence="1" id="KW-0560">Oxidoreductase</keyword>
<evidence type="ECO:0000313" key="3">
    <source>
        <dbReference type="EMBL" id="GGE43824.1"/>
    </source>
</evidence>
<dbReference type="CDD" id="cd05288">
    <property type="entry name" value="PGDH"/>
    <property type="match status" value="1"/>
</dbReference>
<name>A0A917EI81_9RHOB</name>
<dbReference type="InterPro" id="IPR020843">
    <property type="entry name" value="ER"/>
</dbReference>
<dbReference type="InterPro" id="IPR011032">
    <property type="entry name" value="GroES-like_sf"/>
</dbReference>
<dbReference type="SUPFAM" id="SSF51735">
    <property type="entry name" value="NAD(P)-binding Rossmann-fold domains"/>
    <property type="match status" value="1"/>
</dbReference>
<dbReference type="AlphaFoldDB" id="A0A917EI81"/>
<dbReference type="InterPro" id="IPR041694">
    <property type="entry name" value="ADH_N_2"/>
</dbReference>